<comment type="caution">
    <text evidence="6">The sequence shown here is derived from an EMBL/GenBank/DDBJ whole genome shotgun (WGS) entry which is preliminary data.</text>
</comment>
<gene>
    <name evidence="6" type="ORF">KTH89_00455</name>
</gene>
<keyword evidence="2 6" id="KW-0456">Lyase</keyword>
<dbReference type="InterPro" id="IPR004184">
    <property type="entry name" value="PFL_dom"/>
</dbReference>
<dbReference type="InterPro" id="IPR051215">
    <property type="entry name" value="GRE"/>
</dbReference>
<dbReference type="PANTHER" id="PTHR43641:SF2">
    <property type="entry name" value="DEHYDRATASE YBIW-RELATED"/>
    <property type="match status" value="1"/>
</dbReference>
<evidence type="ECO:0000256" key="1">
    <source>
        <dbReference type="ARBA" id="ARBA00022818"/>
    </source>
</evidence>
<dbReference type="RefSeq" id="WP_238720218.1">
    <property type="nucleotide sequence ID" value="NZ_JAHQCW010000001.1"/>
</dbReference>
<dbReference type="InterPro" id="IPR001150">
    <property type="entry name" value="Gly_radical"/>
</dbReference>
<keyword evidence="6" id="KW-0670">Pyruvate</keyword>
<dbReference type="PROSITE" id="PS51554">
    <property type="entry name" value="PFL"/>
    <property type="match status" value="1"/>
</dbReference>
<dbReference type="Pfam" id="PF01228">
    <property type="entry name" value="Gly_radical"/>
    <property type="match status" value="1"/>
</dbReference>
<feature type="modified residue" description="Glycine radical" evidence="3">
    <location>
        <position position="741"/>
    </location>
</feature>
<dbReference type="Pfam" id="PF02901">
    <property type="entry name" value="PFL-like"/>
    <property type="match status" value="1"/>
</dbReference>
<dbReference type="AlphaFoldDB" id="A0A949NGR6"/>
<dbReference type="GO" id="GO:0005829">
    <property type="term" value="C:cytosol"/>
    <property type="evidence" value="ECO:0007669"/>
    <property type="project" value="TreeGrafter"/>
</dbReference>
<dbReference type="Proteomes" id="UP000712157">
    <property type="component" value="Unassembled WGS sequence"/>
</dbReference>
<keyword evidence="1 3" id="KW-0556">Organic radical</keyword>
<evidence type="ECO:0000313" key="7">
    <source>
        <dbReference type="Proteomes" id="UP000712157"/>
    </source>
</evidence>
<proteinExistence type="predicted"/>
<evidence type="ECO:0000259" key="5">
    <source>
        <dbReference type="PROSITE" id="PS51554"/>
    </source>
</evidence>
<dbReference type="GO" id="GO:0016829">
    <property type="term" value="F:lyase activity"/>
    <property type="evidence" value="ECO:0007669"/>
    <property type="project" value="UniProtKB-KW"/>
</dbReference>
<reference evidence="6" key="1">
    <citation type="submission" date="2021-06" db="EMBL/GenBank/DDBJ databases">
        <title>Description of novel taxa of the family Lachnospiraceae.</title>
        <authorList>
            <person name="Chaplin A.V."/>
            <person name="Sokolova S.R."/>
            <person name="Pikina A.P."/>
            <person name="Korzhanova M."/>
            <person name="Belova V."/>
            <person name="Korostin D."/>
            <person name="Efimov B.A."/>
        </authorList>
    </citation>
    <scope>NUCLEOTIDE SEQUENCE</scope>
    <source>
        <strain evidence="6">ASD5720</strain>
    </source>
</reference>
<sequence length="765" mass="86846">MKRIDRIKKRIFEVEMVSPKEWWGQDETILTSEEIKKEPLVVRKALAVEYVMRNMPAKIKPDELIVGLANYASAGLGFEFPDYALPEEKEEGMRGAFTYKSVWGHHPGDYQKLLQSGLQGLRQEILEQMELECKKKEPQREKLDYYRAMIISLNAVRELAVRYSQLALKQAAKEREPARRKELLEISRICAKVPEQPAQTFHEALQSMFLFFCALHSSLEMVPIARTDQYFYPYYKRDIESGRITEEEAEELVGSWLAKFNERVQILPEYFDASHANAYDKGDGGNPDHFAASFAMENDQDYNFGTSANNFLLNMILGGCTPQGEDAVNDLTYLLIEQWNYLEAIMPVLSVRLNSKSPQKLYELCADILRKGGSGEPALYNDEVIIKGLTDLGIPLEEARDYSNDGCWEVLIPGRTNFGFEYIKVLQTLEYVLNRGASLIRKRQEAPDYGDPAQFKTYEEFYTVFMKCIHQKIIEILQNKLKYRDVRHKIAPSPLLSTIVSDCIQRGRDLSDHGARYNIYPLMVCELANCVDSLAVIKKLVYEDRICTMSEVTEAVRMNFEGKEDLRQMFINRVPKFGNDEPYVDGIAAKLLEDIRKEVSDITASMDIDDLYVGLGIATFETYMSIGHNIGASPDGRLSQEPVSSNYSPSIGMDLGGPTAAIKSITTPDLVPYFIGCPLDMQINYNEAQGDEGLKRMVALIKSFLELGGVILTITGTSEEDLLNAQKDPAKYRSLRVRMGGLSAYFVALPKEHQDLMIRKVKHGL</sequence>
<evidence type="ECO:0000256" key="3">
    <source>
        <dbReference type="PROSITE-ProRule" id="PRU00493"/>
    </source>
</evidence>
<dbReference type="Gene3D" id="3.20.70.20">
    <property type="match status" value="1"/>
</dbReference>
<name>A0A949NGR6_9FIRM</name>
<accession>A0A949NGR6</accession>
<evidence type="ECO:0000256" key="2">
    <source>
        <dbReference type="ARBA" id="ARBA00023239"/>
    </source>
</evidence>
<dbReference type="PANTHER" id="PTHR43641">
    <property type="entry name" value="FORMATE ACETYLTRANSFERASE 3-RELATED"/>
    <property type="match status" value="1"/>
</dbReference>
<feature type="domain" description="PFL" evidence="5">
    <location>
        <begin position="2"/>
        <end position="638"/>
    </location>
</feature>
<feature type="domain" description="Glycine radical" evidence="4">
    <location>
        <begin position="645"/>
        <end position="765"/>
    </location>
</feature>
<evidence type="ECO:0000313" key="6">
    <source>
        <dbReference type="EMBL" id="MBU9734985.1"/>
    </source>
</evidence>
<keyword evidence="7" id="KW-1185">Reference proteome</keyword>
<dbReference type="SUPFAM" id="SSF51998">
    <property type="entry name" value="PFL-like glycyl radical enzymes"/>
    <property type="match status" value="1"/>
</dbReference>
<evidence type="ECO:0000259" key="4">
    <source>
        <dbReference type="PROSITE" id="PS51149"/>
    </source>
</evidence>
<dbReference type="PROSITE" id="PS51149">
    <property type="entry name" value="GLY_RADICAL_2"/>
    <property type="match status" value="1"/>
</dbReference>
<dbReference type="EMBL" id="JAHQCW010000001">
    <property type="protein sequence ID" value="MBU9734985.1"/>
    <property type="molecule type" value="Genomic_DNA"/>
</dbReference>
<protein>
    <submittedName>
        <fullName evidence="6">Pyruvate-formate lyase</fullName>
    </submittedName>
</protein>
<organism evidence="6 7">
    <name type="scientific">Diplocloster agilis</name>
    <dbReference type="NCBI Taxonomy" id="2850323"/>
    <lineage>
        <taxon>Bacteria</taxon>
        <taxon>Bacillati</taxon>
        <taxon>Bacillota</taxon>
        <taxon>Clostridia</taxon>
        <taxon>Lachnospirales</taxon>
        <taxon>Lachnospiraceae</taxon>
        <taxon>Diplocloster</taxon>
    </lineage>
</organism>